<dbReference type="InterPro" id="IPR039552">
    <property type="entry name" value="IS66_C"/>
</dbReference>
<proteinExistence type="predicted"/>
<evidence type="ECO:0000313" key="2">
    <source>
        <dbReference type="EMBL" id="MDQ0495874.1"/>
    </source>
</evidence>
<evidence type="ECO:0000259" key="1">
    <source>
        <dbReference type="Pfam" id="PF13817"/>
    </source>
</evidence>
<protein>
    <recommendedName>
        <fullName evidence="1">Transposase IS66 C-terminal domain-containing protein</fullName>
    </recommendedName>
</protein>
<feature type="domain" description="Transposase IS66 C-terminal" evidence="1">
    <location>
        <begin position="13"/>
        <end position="54"/>
    </location>
</feature>
<dbReference type="Proteomes" id="UP001242811">
    <property type="component" value="Unassembled WGS sequence"/>
</dbReference>
<evidence type="ECO:0000313" key="3">
    <source>
        <dbReference type="Proteomes" id="UP001242811"/>
    </source>
</evidence>
<dbReference type="EMBL" id="JAUSWA010000028">
    <property type="protein sequence ID" value="MDQ0495874.1"/>
    <property type="molecule type" value="Genomic_DNA"/>
</dbReference>
<dbReference type="Pfam" id="PF13817">
    <property type="entry name" value="DDE_Tnp_IS66_C"/>
    <property type="match status" value="1"/>
</dbReference>
<comment type="caution">
    <text evidence="2">The sequence shown here is derived from an EMBL/GenBank/DDBJ whole genome shotgun (WGS) entry which is preliminary data.</text>
</comment>
<gene>
    <name evidence="2" type="ORF">QOZ95_004057</name>
</gene>
<reference evidence="2 3" key="1">
    <citation type="submission" date="2023-07" db="EMBL/GenBank/DDBJ databases">
        <title>Genomic Encyclopedia of Type Strains, Phase IV (KMG-IV): sequencing the most valuable type-strain genomes for metagenomic binning, comparative biology and taxonomic classification.</title>
        <authorList>
            <person name="Goeker M."/>
        </authorList>
    </citation>
    <scope>NUCLEOTIDE SEQUENCE [LARGE SCALE GENOMIC DNA]</scope>
    <source>
        <strain evidence="2 3">DSM 14914</strain>
    </source>
</reference>
<organism evidence="2 3">
    <name type="scientific">Paenibacillus brasilensis</name>
    <dbReference type="NCBI Taxonomy" id="128574"/>
    <lineage>
        <taxon>Bacteria</taxon>
        <taxon>Bacillati</taxon>
        <taxon>Bacillota</taxon>
        <taxon>Bacilli</taxon>
        <taxon>Bacillales</taxon>
        <taxon>Paenibacillaceae</taxon>
        <taxon>Paenibacillus</taxon>
    </lineage>
</organism>
<sequence>MPRGAKASATIYSVIETAKENGLNPFQYLKYLFEQLPQLDEPKDPQPLDDLLPWSSKIPLTCRVF</sequence>
<name>A0ABU0L3K9_9BACL</name>
<keyword evidence="3" id="KW-1185">Reference proteome</keyword>
<accession>A0ABU0L3K9</accession>